<organism evidence="2 3">
    <name type="scientific">Cherax quadricarinatus</name>
    <name type="common">Australian red claw crayfish</name>
    <dbReference type="NCBI Taxonomy" id="27406"/>
    <lineage>
        <taxon>Eukaryota</taxon>
        <taxon>Metazoa</taxon>
        <taxon>Ecdysozoa</taxon>
        <taxon>Arthropoda</taxon>
        <taxon>Crustacea</taxon>
        <taxon>Multicrustacea</taxon>
        <taxon>Malacostraca</taxon>
        <taxon>Eumalacostraca</taxon>
        <taxon>Eucarida</taxon>
        <taxon>Decapoda</taxon>
        <taxon>Pleocyemata</taxon>
        <taxon>Astacidea</taxon>
        <taxon>Parastacoidea</taxon>
        <taxon>Parastacidae</taxon>
        <taxon>Cherax</taxon>
    </lineage>
</organism>
<dbReference type="AlphaFoldDB" id="A0AAW0YBU1"/>
<dbReference type="EMBL" id="JARKIK010000004">
    <property type="protein sequence ID" value="KAK8752825.1"/>
    <property type="molecule type" value="Genomic_DNA"/>
</dbReference>
<evidence type="ECO:0000313" key="2">
    <source>
        <dbReference type="EMBL" id="KAK8752825.1"/>
    </source>
</evidence>
<comment type="caution">
    <text evidence="2">The sequence shown here is derived from an EMBL/GenBank/DDBJ whole genome shotgun (WGS) entry which is preliminary data.</text>
</comment>
<feature type="non-terminal residue" evidence="2">
    <location>
        <position position="1"/>
    </location>
</feature>
<reference evidence="2 3" key="1">
    <citation type="journal article" date="2024" name="BMC Genomics">
        <title>Genome assembly of redclaw crayfish (Cherax quadricarinatus) provides insights into its immune adaptation and hypoxia tolerance.</title>
        <authorList>
            <person name="Liu Z."/>
            <person name="Zheng J."/>
            <person name="Li H."/>
            <person name="Fang K."/>
            <person name="Wang S."/>
            <person name="He J."/>
            <person name="Zhou D."/>
            <person name="Weng S."/>
            <person name="Chi M."/>
            <person name="Gu Z."/>
            <person name="He J."/>
            <person name="Li F."/>
            <person name="Wang M."/>
        </authorList>
    </citation>
    <scope>NUCLEOTIDE SEQUENCE [LARGE SCALE GENOMIC DNA]</scope>
    <source>
        <strain evidence="2">ZL_2023a</strain>
    </source>
</reference>
<proteinExistence type="predicted"/>
<feature type="region of interest" description="Disordered" evidence="1">
    <location>
        <begin position="120"/>
        <end position="141"/>
    </location>
</feature>
<keyword evidence="3" id="KW-1185">Reference proteome</keyword>
<dbReference type="Proteomes" id="UP001445076">
    <property type="component" value="Unassembled WGS sequence"/>
</dbReference>
<evidence type="ECO:0000256" key="1">
    <source>
        <dbReference type="SAM" id="MobiDB-lite"/>
    </source>
</evidence>
<feature type="region of interest" description="Disordered" evidence="1">
    <location>
        <begin position="60"/>
        <end position="107"/>
    </location>
</feature>
<feature type="compositionally biased region" description="Basic residues" evidence="1">
    <location>
        <begin position="1"/>
        <end position="11"/>
    </location>
</feature>
<evidence type="ECO:0000313" key="3">
    <source>
        <dbReference type="Proteomes" id="UP001445076"/>
    </source>
</evidence>
<protein>
    <submittedName>
        <fullName evidence="2">Uncharacterized protein</fullName>
    </submittedName>
</protein>
<sequence>RKETKKHKCLKTAKTSTKPGKSKKPEKSKKAVPSDKYETRLPIDGILTQLILYEENGVMKYRRPGSQPQAKGTKRKGRFPYESSSCSSRKRRSHAAFNEDNFPDGSYVWSDKDNCYHDVGGIPEDWSSESVGYNFDESDTD</sequence>
<accession>A0AAW0YBU1</accession>
<feature type="region of interest" description="Disordered" evidence="1">
    <location>
        <begin position="1"/>
        <end position="39"/>
    </location>
</feature>
<name>A0AAW0YBU1_CHEQU</name>
<gene>
    <name evidence="2" type="ORF">OTU49_007787</name>
</gene>
<feature type="compositionally biased region" description="Basic and acidic residues" evidence="1">
    <location>
        <begin position="23"/>
        <end position="39"/>
    </location>
</feature>